<dbReference type="EMBL" id="JARBHB010000014">
    <property type="protein sequence ID" value="KAJ8868894.1"/>
    <property type="molecule type" value="Genomic_DNA"/>
</dbReference>
<name>A0ABQ9G8Z1_9NEOP</name>
<dbReference type="Proteomes" id="UP001159363">
    <property type="component" value="Chromosome 13"/>
</dbReference>
<protein>
    <submittedName>
        <fullName evidence="1">Uncharacterized protein</fullName>
    </submittedName>
</protein>
<evidence type="ECO:0000313" key="2">
    <source>
        <dbReference type="Proteomes" id="UP001159363"/>
    </source>
</evidence>
<proteinExistence type="predicted"/>
<keyword evidence="2" id="KW-1185">Reference proteome</keyword>
<comment type="caution">
    <text evidence="1">The sequence shown here is derived from an EMBL/GenBank/DDBJ whole genome shotgun (WGS) entry which is preliminary data.</text>
</comment>
<gene>
    <name evidence="1" type="ORF">PR048_030435</name>
</gene>
<sequence length="570" mass="62570">MAYPGTSIHLCTIAQQNAYDISLIGTCCKMERGLPTHRRHVRVGVMLQQVDDDVHAAHEAGHVQGGNMQWREAVQSASIGVCLAVKQQLGHAHMPAVGGHVQGCQVVDGHFIHWCTFYYGIGNNREILIERLTFVLELMGAALSNSMSTTCSCPDRAAQWSGVKPSLVFDSMFAPFSNRRDTMEAKFVVTHVHFKTIHLGSIVNVCSSVQEQVGDILVAIVSCDVEWCKATLRSHIWIMSSFLAAMCRAGSRTLPRVSFSSRTATTLSCPCCIATAKEWSSARMQGWGKWEVHKKTGRQAASSYTIPTCENPGVTWPGNEPGLPWWEASSLTAQPAASRPSHDIHKAVFTIEWRDAARHVRRSLPAKSVICVFTIERCSDAQTVLPSGICKEACNEMQKTNEMHGQALVGSVGQQKPDNTIMVFLGSHVERCEAILRLDCLILLGGHSSVVVRLLASHPDKPGSIPGGFAPGFSHVPDNVNGQLVFSKIARFLRPCIPAMLHTYLASPSLTLKTLMAGWVNFPQPWSNQMIIAWEDKGLGLYFPRAERLILIDNKSAASHRNVINATIFV</sequence>
<accession>A0ABQ9G8Z1</accession>
<evidence type="ECO:0000313" key="1">
    <source>
        <dbReference type="EMBL" id="KAJ8868894.1"/>
    </source>
</evidence>
<reference evidence="1 2" key="1">
    <citation type="submission" date="2023-02" db="EMBL/GenBank/DDBJ databases">
        <title>LHISI_Scaffold_Assembly.</title>
        <authorList>
            <person name="Stuart O.P."/>
            <person name="Cleave R."/>
            <person name="Magrath M.J.L."/>
            <person name="Mikheyev A.S."/>
        </authorList>
    </citation>
    <scope>NUCLEOTIDE SEQUENCE [LARGE SCALE GENOMIC DNA]</scope>
    <source>
        <strain evidence="1">Daus_M_001</strain>
        <tissue evidence="1">Leg muscle</tissue>
    </source>
</reference>
<organism evidence="1 2">
    <name type="scientific">Dryococelus australis</name>
    <dbReference type="NCBI Taxonomy" id="614101"/>
    <lineage>
        <taxon>Eukaryota</taxon>
        <taxon>Metazoa</taxon>
        <taxon>Ecdysozoa</taxon>
        <taxon>Arthropoda</taxon>
        <taxon>Hexapoda</taxon>
        <taxon>Insecta</taxon>
        <taxon>Pterygota</taxon>
        <taxon>Neoptera</taxon>
        <taxon>Polyneoptera</taxon>
        <taxon>Phasmatodea</taxon>
        <taxon>Verophasmatodea</taxon>
        <taxon>Anareolatae</taxon>
        <taxon>Phasmatidae</taxon>
        <taxon>Eurycanthinae</taxon>
        <taxon>Dryococelus</taxon>
    </lineage>
</organism>